<feature type="transmembrane region" description="Helical" evidence="1">
    <location>
        <begin position="20"/>
        <end position="47"/>
    </location>
</feature>
<reference evidence="2 3" key="1">
    <citation type="submission" date="2019-02" db="EMBL/GenBank/DDBJ databases">
        <title>Deep-cultivation of Planctomycetes and their phenomic and genomic characterization uncovers novel biology.</title>
        <authorList>
            <person name="Wiegand S."/>
            <person name="Jogler M."/>
            <person name="Boedeker C."/>
            <person name="Pinto D."/>
            <person name="Vollmers J."/>
            <person name="Rivas-Marin E."/>
            <person name="Kohn T."/>
            <person name="Peeters S.H."/>
            <person name="Heuer A."/>
            <person name="Rast P."/>
            <person name="Oberbeckmann S."/>
            <person name="Bunk B."/>
            <person name="Jeske O."/>
            <person name="Meyerdierks A."/>
            <person name="Storesund J.E."/>
            <person name="Kallscheuer N."/>
            <person name="Luecker S."/>
            <person name="Lage O.M."/>
            <person name="Pohl T."/>
            <person name="Merkel B.J."/>
            <person name="Hornburger P."/>
            <person name="Mueller R.-W."/>
            <person name="Bruemmer F."/>
            <person name="Labrenz M."/>
            <person name="Spormann A.M."/>
            <person name="Op den Camp H."/>
            <person name="Overmann J."/>
            <person name="Amann R."/>
            <person name="Jetten M.S.M."/>
            <person name="Mascher T."/>
            <person name="Medema M.H."/>
            <person name="Devos D.P."/>
            <person name="Kaster A.-K."/>
            <person name="Ovreas L."/>
            <person name="Rohde M."/>
            <person name="Galperin M.Y."/>
            <person name="Jogler C."/>
        </authorList>
    </citation>
    <scope>NUCLEOTIDE SEQUENCE [LARGE SCALE GENOMIC DNA]</scope>
    <source>
        <strain evidence="2 3">Poly24</strain>
    </source>
</reference>
<keyword evidence="1" id="KW-0472">Membrane</keyword>
<evidence type="ECO:0000313" key="3">
    <source>
        <dbReference type="Proteomes" id="UP000315082"/>
    </source>
</evidence>
<dbReference type="Proteomes" id="UP000315082">
    <property type="component" value="Chromosome"/>
</dbReference>
<keyword evidence="3" id="KW-1185">Reference proteome</keyword>
<keyword evidence="1" id="KW-0812">Transmembrane</keyword>
<sequence>MNSKFGQRHHALPETLSKSVLTMQIISIALLFGAINISVILVVMTMLRDDAVLKTNLEPLVIVVMAVAMLSTAVSVILPSMLRRSAEQHASRARKLRDDANHPTIDPMAPLTEPEALMLARYQTAHIVGAALLEGPAMLATVVFFLTSNAICLGIAVFMILLLATRVATQGKVVTWMEQTIRHAA</sequence>
<dbReference type="EMBL" id="CP036348">
    <property type="protein sequence ID" value="QDV70064.1"/>
    <property type="molecule type" value="Genomic_DNA"/>
</dbReference>
<dbReference type="OrthoDB" id="274465at2"/>
<keyword evidence="1" id="KW-1133">Transmembrane helix</keyword>
<evidence type="ECO:0000256" key="1">
    <source>
        <dbReference type="SAM" id="Phobius"/>
    </source>
</evidence>
<feature type="transmembrane region" description="Helical" evidence="1">
    <location>
        <begin position="142"/>
        <end position="164"/>
    </location>
</feature>
<name>A0A518JWZ9_9BACT</name>
<organism evidence="2 3">
    <name type="scientific">Rosistilla carotiformis</name>
    <dbReference type="NCBI Taxonomy" id="2528017"/>
    <lineage>
        <taxon>Bacteria</taxon>
        <taxon>Pseudomonadati</taxon>
        <taxon>Planctomycetota</taxon>
        <taxon>Planctomycetia</taxon>
        <taxon>Pirellulales</taxon>
        <taxon>Pirellulaceae</taxon>
        <taxon>Rosistilla</taxon>
    </lineage>
</organism>
<feature type="transmembrane region" description="Helical" evidence="1">
    <location>
        <begin position="59"/>
        <end position="78"/>
    </location>
</feature>
<dbReference type="RefSeq" id="WP_145098655.1">
    <property type="nucleotide sequence ID" value="NZ_CP036348.1"/>
</dbReference>
<protein>
    <submittedName>
        <fullName evidence="2">Uncharacterized protein</fullName>
    </submittedName>
</protein>
<dbReference type="AlphaFoldDB" id="A0A518JWZ9"/>
<proteinExistence type="predicted"/>
<evidence type="ECO:0000313" key="2">
    <source>
        <dbReference type="EMBL" id="QDV70064.1"/>
    </source>
</evidence>
<dbReference type="KEGG" id="rcf:Poly24_37830"/>
<accession>A0A518JWZ9</accession>
<gene>
    <name evidence="2" type="ORF">Poly24_37830</name>
</gene>